<reference evidence="4" key="1">
    <citation type="submission" date="2021-09" db="EMBL/GenBank/DDBJ databases">
        <authorList>
            <consortium name="AG Swart"/>
            <person name="Singh M."/>
            <person name="Singh A."/>
            <person name="Seah K."/>
            <person name="Emmerich C."/>
        </authorList>
    </citation>
    <scope>NUCLEOTIDE SEQUENCE</scope>
    <source>
        <strain evidence="4">ATCC30299</strain>
    </source>
</reference>
<dbReference type="GO" id="GO:0016020">
    <property type="term" value="C:membrane"/>
    <property type="evidence" value="ECO:0007669"/>
    <property type="project" value="UniProtKB-SubCell"/>
</dbReference>
<gene>
    <name evidence="4" type="ORF">BSTOLATCC_MIC65187</name>
</gene>
<dbReference type="PANTHER" id="PTHR47992">
    <property type="entry name" value="PROTEIN PHOSPHATASE"/>
    <property type="match status" value="1"/>
</dbReference>
<dbReference type="SMART" id="SM00332">
    <property type="entry name" value="PP2Cc"/>
    <property type="match status" value="1"/>
</dbReference>
<comment type="subcellular location">
    <subcellularLocation>
        <location evidence="1">Membrane</location>
    </subcellularLocation>
</comment>
<organism evidence="4 5">
    <name type="scientific">Blepharisma stoltei</name>
    <dbReference type="NCBI Taxonomy" id="1481888"/>
    <lineage>
        <taxon>Eukaryota</taxon>
        <taxon>Sar</taxon>
        <taxon>Alveolata</taxon>
        <taxon>Ciliophora</taxon>
        <taxon>Postciliodesmatophora</taxon>
        <taxon>Heterotrichea</taxon>
        <taxon>Heterotrichida</taxon>
        <taxon>Blepharismidae</taxon>
        <taxon>Blepharisma</taxon>
    </lineage>
</organism>
<protein>
    <recommendedName>
        <fullName evidence="3">PPM-type phosphatase domain-containing protein</fullName>
    </recommendedName>
</protein>
<dbReference type="PROSITE" id="PS51746">
    <property type="entry name" value="PPM_2"/>
    <property type="match status" value="1"/>
</dbReference>
<evidence type="ECO:0000256" key="2">
    <source>
        <dbReference type="ARBA" id="ARBA00023136"/>
    </source>
</evidence>
<accession>A0AAU9KED2</accession>
<dbReference type="EMBL" id="CAJZBQ010000063">
    <property type="protein sequence ID" value="CAG9335867.1"/>
    <property type="molecule type" value="Genomic_DNA"/>
</dbReference>
<dbReference type="InterPro" id="IPR015655">
    <property type="entry name" value="PP2C"/>
</dbReference>
<sequence>MGNCSNSAKPDIPQSEISYSEIAMLKIKERDYSGQVINHDKIKFKLTSPCLNQTAKFLHMPYAFDITGTVLPGLDPRELVDKECQDNLFFVEKENTLFAALFDGHGQDGFKVTEFCKRFMNRQFKEKFEDFKVKPKEAISKIIEECDASLKANAGDVNYLISGTTAVVLFIDGNNMYVGSVGDSRAILGTIPKSDDEVSKAIRTLKPVPYKTAIEPRRLLKSIALTVDQKPNHQEELERIQKSGGKVQQLTDDRGMKIGPFRVWKGNGNIPGLAMSRSIGDGIAKDCGVISTPIVHDFQLFPDRDQFIVMGSDGVWDVFDNQEAVNFVEKYRSECVKTPVRDNSYPIKPDNSTISQLLGEEARYRWFGVCEDEDVMIDDISVIVIEISTLVPMSTIDMSETEDRRTVRLNSLGDIQDSKPMVANMLRGDAVRGSFIPAKDPNAKRIRIDPKRGSHAVVGGEEAEETEAVIDVPFVDEEHKLD</sequence>
<dbReference type="InterPro" id="IPR036457">
    <property type="entry name" value="PPM-type-like_dom_sf"/>
</dbReference>
<keyword evidence="2" id="KW-0472">Membrane</keyword>
<keyword evidence="5" id="KW-1185">Reference proteome</keyword>
<evidence type="ECO:0000313" key="5">
    <source>
        <dbReference type="Proteomes" id="UP001162131"/>
    </source>
</evidence>
<dbReference type="GO" id="GO:0004722">
    <property type="term" value="F:protein serine/threonine phosphatase activity"/>
    <property type="evidence" value="ECO:0007669"/>
    <property type="project" value="InterPro"/>
</dbReference>
<dbReference type="AlphaFoldDB" id="A0AAU9KED2"/>
<evidence type="ECO:0000259" key="3">
    <source>
        <dbReference type="PROSITE" id="PS51746"/>
    </source>
</evidence>
<name>A0AAU9KED2_9CILI</name>
<dbReference type="Proteomes" id="UP001162131">
    <property type="component" value="Unassembled WGS sequence"/>
</dbReference>
<dbReference type="CDD" id="cd00143">
    <property type="entry name" value="PP2Cc"/>
    <property type="match status" value="1"/>
</dbReference>
<dbReference type="SUPFAM" id="SSF81606">
    <property type="entry name" value="PP2C-like"/>
    <property type="match status" value="1"/>
</dbReference>
<proteinExistence type="predicted"/>
<feature type="domain" description="PPM-type phosphatase" evidence="3">
    <location>
        <begin position="63"/>
        <end position="387"/>
    </location>
</feature>
<evidence type="ECO:0000313" key="4">
    <source>
        <dbReference type="EMBL" id="CAG9335867.1"/>
    </source>
</evidence>
<dbReference type="InterPro" id="IPR001932">
    <property type="entry name" value="PPM-type_phosphatase-like_dom"/>
</dbReference>
<evidence type="ECO:0000256" key="1">
    <source>
        <dbReference type="ARBA" id="ARBA00004370"/>
    </source>
</evidence>
<comment type="caution">
    <text evidence="4">The sequence shown here is derived from an EMBL/GenBank/DDBJ whole genome shotgun (WGS) entry which is preliminary data.</text>
</comment>
<dbReference type="Gene3D" id="3.60.40.10">
    <property type="entry name" value="PPM-type phosphatase domain"/>
    <property type="match status" value="1"/>
</dbReference>
<dbReference type="Pfam" id="PF00481">
    <property type="entry name" value="PP2C"/>
    <property type="match status" value="1"/>
</dbReference>